<comment type="caution">
    <text evidence="9">The sequence shown here is derived from an EMBL/GenBank/DDBJ whole genome shotgun (WGS) entry which is preliminary data.</text>
</comment>
<protein>
    <recommendedName>
        <fullName evidence="2">histidine kinase</fullName>
        <ecNumber evidence="2">2.7.13.3</ecNumber>
    </recommendedName>
</protein>
<dbReference type="InterPro" id="IPR050736">
    <property type="entry name" value="Sensor_HK_Regulatory"/>
</dbReference>
<dbReference type="Proteomes" id="UP000582837">
    <property type="component" value="Unassembled WGS sequence"/>
</dbReference>
<keyword evidence="4" id="KW-0808">Transferase</keyword>
<comment type="catalytic activity">
    <reaction evidence="1">
        <text>ATP + protein L-histidine = ADP + protein N-phospho-L-histidine.</text>
        <dbReference type="EC" id="2.7.13.3"/>
    </reaction>
</comment>
<organism evidence="9 10">
    <name type="scientific">Longimicrobium terrae</name>
    <dbReference type="NCBI Taxonomy" id="1639882"/>
    <lineage>
        <taxon>Bacteria</taxon>
        <taxon>Pseudomonadati</taxon>
        <taxon>Gemmatimonadota</taxon>
        <taxon>Longimicrobiia</taxon>
        <taxon>Longimicrobiales</taxon>
        <taxon>Longimicrobiaceae</taxon>
        <taxon>Longimicrobium</taxon>
    </lineage>
</organism>
<dbReference type="PANTHER" id="PTHR43711">
    <property type="entry name" value="TWO-COMPONENT HISTIDINE KINASE"/>
    <property type="match status" value="1"/>
</dbReference>
<evidence type="ECO:0000256" key="4">
    <source>
        <dbReference type="ARBA" id="ARBA00022679"/>
    </source>
</evidence>
<dbReference type="CDD" id="cd00082">
    <property type="entry name" value="HisKA"/>
    <property type="match status" value="1"/>
</dbReference>
<keyword evidence="6" id="KW-0902">Two-component regulatory system</keyword>
<dbReference type="PANTHER" id="PTHR43711:SF26">
    <property type="entry name" value="SENSOR HISTIDINE KINASE RCSC"/>
    <property type="match status" value="1"/>
</dbReference>
<keyword evidence="5 9" id="KW-0418">Kinase</keyword>
<sequence length="450" mass="49679">MKNLTALGVHPALRGFPGMVLELRRDGVVVESNGRLERELERGVVGHPLGSVLDGPSRRKLDAILARQPRPEATDGFVPAQAWELMLEGRDTVAPHSFFPVWDEEGDHLYLVESPRDPRFDALYEELAAVNSEQANTQRQLAKEKSRLARALGELERELKENERLSRTLQGQNEEMEAQNEELLAMTEELHAGQEQLLSSNHQLERRTRELQIALSARNRFYAAMSHELRTPINAVMGYNDLLLAEVYGTLSEQQELAVERSQRAARHLRELVNDVLDISRLESGRAEVEPEPVDVARLVDEIFDTLRPLAAHAGSDMRRLSGDDVGTVVTDPLRLRQILLNLLSNALKYGAGAPVWVHLAWAGTGRLVVEVTDGGPGIAEEDLGRIFDEFVQLGREENTETAGREGTGLGLSIARRLATALGGTLEAASTLGVGSTFRLTLPASPSRAE</sequence>
<keyword evidence="10" id="KW-1185">Reference proteome</keyword>
<dbReference type="Gene3D" id="1.10.287.130">
    <property type="match status" value="1"/>
</dbReference>
<evidence type="ECO:0000256" key="5">
    <source>
        <dbReference type="ARBA" id="ARBA00022777"/>
    </source>
</evidence>
<evidence type="ECO:0000313" key="9">
    <source>
        <dbReference type="EMBL" id="MBB6073090.1"/>
    </source>
</evidence>
<dbReference type="SUPFAM" id="SSF55874">
    <property type="entry name" value="ATPase domain of HSP90 chaperone/DNA topoisomerase II/histidine kinase"/>
    <property type="match status" value="1"/>
</dbReference>
<dbReference type="EC" id="2.7.13.3" evidence="2"/>
<reference evidence="9 10" key="1">
    <citation type="submission" date="2020-08" db="EMBL/GenBank/DDBJ databases">
        <title>Genomic Encyclopedia of Type Strains, Phase IV (KMG-IV): sequencing the most valuable type-strain genomes for metagenomic binning, comparative biology and taxonomic classification.</title>
        <authorList>
            <person name="Goeker M."/>
        </authorList>
    </citation>
    <scope>NUCLEOTIDE SEQUENCE [LARGE SCALE GENOMIC DNA]</scope>
    <source>
        <strain evidence="9 10">DSM 29007</strain>
    </source>
</reference>
<dbReference type="InterPro" id="IPR003661">
    <property type="entry name" value="HisK_dim/P_dom"/>
</dbReference>
<evidence type="ECO:0000256" key="2">
    <source>
        <dbReference type="ARBA" id="ARBA00012438"/>
    </source>
</evidence>
<dbReference type="AlphaFoldDB" id="A0A841H4Y6"/>
<dbReference type="EMBL" id="JACHIA010000021">
    <property type="protein sequence ID" value="MBB6073090.1"/>
    <property type="molecule type" value="Genomic_DNA"/>
</dbReference>
<evidence type="ECO:0000259" key="8">
    <source>
        <dbReference type="PROSITE" id="PS50109"/>
    </source>
</evidence>
<dbReference type="InterPro" id="IPR005467">
    <property type="entry name" value="His_kinase_dom"/>
</dbReference>
<dbReference type="InterPro" id="IPR004358">
    <property type="entry name" value="Sig_transdc_His_kin-like_C"/>
</dbReference>
<keyword evidence="3" id="KW-0597">Phosphoprotein</keyword>
<keyword evidence="7" id="KW-0175">Coiled coil</keyword>
<dbReference type="SMART" id="SM00387">
    <property type="entry name" value="HATPase_c"/>
    <property type="match status" value="1"/>
</dbReference>
<dbReference type="SUPFAM" id="SSF47384">
    <property type="entry name" value="Homodimeric domain of signal transducing histidine kinase"/>
    <property type="match status" value="1"/>
</dbReference>
<dbReference type="Pfam" id="PF02518">
    <property type="entry name" value="HATPase_c"/>
    <property type="match status" value="1"/>
</dbReference>
<dbReference type="RefSeq" id="WP_170035134.1">
    <property type="nucleotide sequence ID" value="NZ_JABDTL010000001.1"/>
</dbReference>
<dbReference type="GO" id="GO:0000155">
    <property type="term" value="F:phosphorelay sensor kinase activity"/>
    <property type="evidence" value="ECO:0007669"/>
    <property type="project" value="InterPro"/>
</dbReference>
<evidence type="ECO:0000256" key="6">
    <source>
        <dbReference type="ARBA" id="ARBA00023012"/>
    </source>
</evidence>
<dbReference type="SMART" id="SM00388">
    <property type="entry name" value="HisKA"/>
    <property type="match status" value="1"/>
</dbReference>
<dbReference type="PRINTS" id="PR00344">
    <property type="entry name" value="BCTRLSENSOR"/>
</dbReference>
<evidence type="ECO:0000313" key="10">
    <source>
        <dbReference type="Proteomes" id="UP000582837"/>
    </source>
</evidence>
<gene>
    <name evidence="9" type="ORF">HNQ61_004757</name>
</gene>
<evidence type="ECO:0000256" key="7">
    <source>
        <dbReference type="SAM" id="Coils"/>
    </source>
</evidence>
<dbReference type="Gene3D" id="3.30.565.10">
    <property type="entry name" value="Histidine kinase-like ATPase, C-terminal domain"/>
    <property type="match status" value="1"/>
</dbReference>
<dbReference type="InterPro" id="IPR036097">
    <property type="entry name" value="HisK_dim/P_sf"/>
</dbReference>
<dbReference type="Pfam" id="PF00512">
    <property type="entry name" value="HisKA"/>
    <property type="match status" value="1"/>
</dbReference>
<evidence type="ECO:0000256" key="3">
    <source>
        <dbReference type="ARBA" id="ARBA00022553"/>
    </source>
</evidence>
<name>A0A841H4Y6_9BACT</name>
<proteinExistence type="predicted"/>
<accession>A0A841H4Y6</accession>
<feature type="coiled-coil region" evidence="7">
    <location>
        <begin position="127"/>
        <end position="196"/>
    </location>
</feature>
<dbReference type="InterPro" id="IPR003594">
    <property type="entry name" value="HATPase_dom"/>
</dbReference>
<evidence type="ECO:0000256" key="1">
    <source>
        <dbReference type="ARBA" id="ARBA00000085"/>
    </source>
</evidence>
<dbReference type="InterPro" id="IPR036890">
    <property type="entry name" value="HATPase_C_sf"/>
</dbReference>
<feature type="domain" description="Histidine kinase" evidence="8">
    <location>
        <begin position="224"/>
        <end position="446"/>
    </location>
</feature>
<dbReference type="PROSITE" id="PS50109">
    <property type="entry name" value="HIS_KIN"/>
    <property type="match status" value="1"/>
</dbReference>